<name>A0ABS4QD91_9NOCA</name>
<sequence>MEIKFKKVNFEIIDDLDLDDIVGGEEPVVACPLQV</sequence>
<dbReference type="EMBL" id="JAGGMR010000001">
    <property type="protein sequence ID" value="MBP2189662.1"/>
    <property type="molecule type" value="Genomic_DNA"/>
</dbReference>
<reference evidence="1 2" key="1">
    <citation type="submission" date="2021-03" db="EMBL/GenBank/DDBJ databases">
        <title>Sequencing the genomes of 1000 actinobacteria strains.</title>
        <authorList>
            <person name="Klenk H.-P."/>
        </authorList>
    </citation>
    <scope>NUCLEOTIDE SEQUENCE [LARGE SCALE GENOMIC DNA]</scope>
    <source>
        <strain evidence="1 2">DSM 45516</strain>
    </source>
</reference>
<protein>
    <submittedName>
        <fullName evidence="1">Uncharacterized protein</fullName>
    </submittedName>
</protein>
<evidence type="ECO:0000313" key="1">
    <source>
        <dbReference type="EMBL" id="MBP2189662.1"/>
    </source>
</evidence>
<proteinExistence type="predicted"/>
<accession>A0ABS4QD91</accession>
<organism evidence="1 2">
    <name type="scientific">Nocardia goodfellowii</name>
    <dbReference type="NCBI Taxonomy" id="882446"/>
    <lineage>
        <taxon>Bacteria</taxon>
        <taxon>Bacillati</taxon>
        <taxon>Actinomycetota</taxon>
        <taxon>Actinomycetes</taxon>
        <taxon>Mycobacteriales</taxon>
        <taxon>Nocardiaceae</taxon>
        <taxon>Nocardia</taxon>
    </lineage>
</organism>
<comment type="caution">
    <text evidence="1">The sequence shown here is derived from an EMBL/GenBank/DDBJ whole genome shotgun (WGS) entry which is preliminary data.</text>
</comment>
<keyword evidence="2" id="KW-1185">Reference proteome</keyword>
<evidence type="ECO:0000313" key="2">
    <source>
        <dbReference type="Proteomes" id="UP001519325"/>
    </source>
</evidence>
<dbReference type="Proteomes" id="UP001519325">
    <property type="component" value="Unassembled WGS sequence"/>
</dbReference>
<gene>
    <name evidence="1" type="ORF">BJ987_002563</name>
</gene>